<protein>
    <submittedName>
        <fullName evidence="4">Poly-gamma-glutamate synthesis protein (Capsule biosynthesis protein)</fullName>
    </submittedName>
</protein>
<dbReference type="SUPFAM" id="SSF56300">
    <property type="entry name" value="Metallo-dependent phosphatases"/>
    <property type="match status" value="1"/>
</dbReference>
<dbReference type="InterPro" id="IPR052169">
    <property type="entry name" value="CW_Biosynth-Accessory"/>
</dbReference>
<dbReference type="PANTHER" id="PTHR33393:SF12">
    <property type="entry name" value="CAPSULE BIOSYNTHESIS PROTEIN CAPA"/>
    <property type="match status" value="1"/>
</dbReference>
<accession>A0A1H5VGP6</accession>
<proteinExistence type="inferred from homology"/>
<dbReference type="InterPro" id="IPR019079">
    <property type="entry name" value="Capsule_synth_CapA"/>
</dbReference>
<sequence>MLIKRLLKQVTAISLMAVLLCLSLVACSSKKEEVTNETNSESEVLTEETTEAEPSEISLIMVGDILLHDRIEKYSLQENGEYDYSAIFENEKESIEKADLSLVNQEVIIGGEDLGISGYPAFNCSYNLATNLVNTGFNVILHATNHALDKGKTGLLNCIDNWKKNYPDVAVLGINETREDRDIIYVYEKDGMKIAILNYTYGTNGISLPSDMPYAVNLLDEDQVVSDIKRAKEIADFVIVCPHWGTEYLLETDSLQKKWTNIFLENDVDLVIGTHPHVIEPIEMLTNETTGHQMLVYYSLGNFVNWTSSSGTGIANRMLGGMAEVTLARDDNGDVVIKDYGVKAVVSHVTSKLNGITVYDLADYTEELASENEIVNQDATFSKEYLVNLANKVWGENNWE</sequence>
<reference evidence="4 5" key="1">
    <citation type="submission" date="2016-10" db="EMBL/GenBank/DDBJ databases">
        <authorList>
            <person name="de Groot N.N."/>
        </authorList>
    </citation>
    <scope>NUCLEOTIDE SEQUENCE [LARGE SCALE GENOMIC DNA]</scope>
    <source>
        <strain evidence="4 5">D15d</strain>
    </source>
</reference>
<name>A0A1H5VGP6_9FIRM</name>
<evidence type="ECO:0000256" key="2">
    <source>
        <dbReference type="SAM" id="SignalP"/>
    </source>
</evidence>
<dbReference type="RefSeq" id="WP_103953039.1">
    <property type="nucleotide sequence ID" value="NZ_FNUL01000011.1"/>
</dbReference>
<feature type="domain" description="Capsule synthesis protein CapA" evidence="3">
    <location>
        <begin position="58"/>
        <end position="307"/>
    </location>
</feature>
<keyword evidence="2" id="KW-0732">Signal</keyword>
<dbReference type="SMART" id="SM00854">
    <property type="entry name" value="PGA_cap"/>
    <property type="match status" value="1"/>
</dbReference>
<dbReference type="PANTHER" id="PTHR33393">
    <property type="entry name" value="POLYGLUTAMINE SYNTHESIS ACCESSORY PROTEIN RV0574C-RELATED"/>
    <property type="match status" value="1"/>
</dbReference>
<evidence type="ECO:0000313" key="4">
    <source>
        <dbReference type="EMBL" id="SEF86370.1"/>
    </source>
</evidence>
<evidence type="ECO:0000256" key="1">
    <source>
        <dbReference type="ARBA" id="ARBA00005662"/>
    </source>
</evidence>
<dbReference type="InterPro" id="IPR029052">
    <property type="entry name" value="Metallo-depent_PP-like"/>
</dbReference>
<evidence type="ECO:0000259" key="3">
    <source>
        <dbReference type="SMART" id="SM00854"/>
    </source>
</evidence>
<evidence type="ECO:0000313" key="5">
    <source>
        <dbReference type="Proteomes" id="UP000236726"/>
    </source>
</evidence>
<comment type="similarity">
    <text evidence="1">Belongs to the CapA family.</text>
</comment>
<dbReference type="AlphaFoldDB" id="A0A1H5VGP6"/>
<dbReference type="Pfam" id="PF09587">
    <property type="entry name" value="PGA_cap"/>
    <property type="match status" value="1"/>
</dbReference>
<dbReference type="Proteomes" id="UP000236726">
    <property type="component" value="Unassembled WGS sequence"/>
</dbReference>
<dbReference type="PROSITE" id="PS51257">
    <property type="entry name" value="PROKAR_LIPOPROTEIN"/>
    <property type="match status" value="1"/>
</dbReference>
<feature type="signal peptide" evidence="2">
    <location>
        <begin position="1"/>
        <end position="26"/>
    </location>
</feature>
<feature type="chain" id="PRO_5039384050" evidence="2">
    <location>
        <begin position="27"/>
        <end position="400"/>
    </location>
</feature>
<organism evidence="4 5">
    <name type="scientific">Lachnospira multipara</name>
    <dbReference type="NCBI Taxonomy" id="28051"/>
    <lineage>
        <taxon>Bacteria</taxon>
        <taxon>Bacillati</taxon>
        <taxon>Bacillota</taxon>
        <taxon>Clostridia</taxon>
        <taxon>Lachnospirales</taxon>
        <taxon>Lachnospiraceae</taxon>
        <taxon>Lachnospira</taxon>
    </lineage>
</organism>
<keyword evidence="5" id="KW-1185">Reference proteome</keyword>
<dbReference type="Gene3D" id="3.60.21.10">
    <property type="match status" value="1"/>
</dbReference>
<gene>
    <name evidence="4" type="ORF">SAMN05216537_11131</name>
</gene>
<dbReference type="CDD" id="cd07381">
    <property type="entry name" value="MPP_CapA"/>
    <property type="match status" value="1"/>
</dbReference>
<dbReference type="EMBL" id="FNUL01000011">
    <property type="protein sequence ID" value="SEF86370.1"/>
    <property type="molecule type" value="Genomic_DNA"/>
</dbReference>